<evidence type="ECO:0008006" key="4">
    <source>
        <dbReference type="Google" id="ProtNLM"/>
    </source>
</evidence>
<dbReference type="Pfam" id="PF16082">
    <property type="entry name" value="Phage_holin_2_4"/>
    <property type="match status" value="1"/>
</dbReference>
<dbReference type="EMBL" id="MVKX01000001">
    <property type="protein sequence ID" value="OOV85502.1"/>
    <property type="molecule type" value="Genomic_DNA"/>
</dbReference>
<gene>
    <name evidence="2" type="ORF">B1202_02345</name>
</gene>
<evidence type="ECO:0000313" key="3">
    <source>
        <dbReference type="Proteomes" id="UP000191160"/>
    </source>
</evidence>
<proteinExistence type="predicted"/>
<feature type="transmembrane region" description="Helical" evidence="1">
    <location>
        <begin position="38"/>
        <end position="57"/>
    </location>
</feature>
<dbReference type="AlphaFoldDB" id="A0A1T1H6M5"/>
<comment type="caution">
    <text evidence="2">The sequence shown here is derived from an EMBL/GenBank/DDBJ whole genome shotgun (WGS) entry which is preliminary data.</text>
</comment>
<name>A0A1T1H6M5_9GAMM</name>
<evidence type="ECO:0000256" key="1">
    <source>
        <dbReference type="SAM" id="Phobius"/>
    </source>
</evidence>
<dbReference type="Proteomes" id="UP000191160">
    <property type="component" value="Unassembled WGS sequence"/>
</dbReference>
<evidence type="ECO:0000313" key="2">
    <source>
        <dbReference type="EMBL" id="OOV85502.1"/>
    </source>
</evidence>
<keyword evidence="3" id="KW-1185">Reference proteome</keyword>
<keyword evidence="1" id="KW-0812">Transmembrane</keyword>
<accession>A0A1T1H6M5</accession>
<organism evidence="2 3">
    <name type="scientific">Acinetobacter amyesii</name>
    <dbReference type="NCBI Taxonomy" id="2942470"/>
    <lineage>
        <taxon>Bacteria</taxon>
        <taxon>Pseudomonadati</taxon>
        <taxon>Pseudomonadota</taxon>
        <taxon>Gammaproteobacteria</taxon>
        <taxon>Moraxellales</taxon>
        <taxon>Moraxellaceae</taxon>
        <taxon>Acinetobacter</taxon>
    </lineage>
</organism>
<dbReference type="InterPro" id="IPR032124">
    <property type="entry name" value="Phage_F116_holin"/>
</dbReference>
<sequence>MSETTAAVAETSVAALGSKVTLGGSATSAAAFFMGINWVGWLSLGIAILGLIINAYFSWQRNQREKEIHELTKRKLNNECRTEVMNETNR</sequence>
<dbReference type="RefSeq" id="WP_078188972.1">
    <property type="nucleotide sequence ID" value="NZ_JAMCOZ010000002.1"/>
</dbReference>
<reference evidence="2 3" key="1">
    <citation type="submission" date="2017-02" db="EMBL/GenBank/DDBJ databases">
        <title>Acinetobacter sp. ANC 4945, whole genome shotgun sequencing project.</title>
        <authorList>
            <person name="Radolfova-Krizova L."/>
            <person name="Al Atrouni A."/>
            <person name="Nemec A."/>
        </authorList>
    </citation>
    <scope>NUCLEOTIDE SEQUENCE [LARGE SCALE GENOMIC DNA]</scope>
    <source>
        <strain evidence="2 3">ANC 4945</strain>
    </source>
</reference>
<keyword evidence="1" id="KW-1133">Transmembrane helix</keyword>
<protein>
    <recommendedName>
        <fullName evidence="4">Holin</fullName>
    </recommendedName>
</protein>
<keyword evidence="1" id="KW-0472">Membrane</keyword>